<organism evidence="1 2">
    <name type="scientific">Knipowitschia caucasica</name>
    <name type="common">Caucasian dwarf goby</name>
    <name type="synonym">Pomatoschistus caucasicus</name>
    <dbReference type="NCBI Taxonomy" id="637954"/>
    <lineage>
        <taxon>Eukaryota</taxon>
        <taxon>Metazoa</taxon>
        <taxon>Chordata</taxon>
        <taxon>Craniata</taxon>
        <taxon>Vertebrata</taxon>
        <taxon>Euteleostomi</taxon>
        <taxon>Actinopterygii</taxon>
        <taxon>Neopterygii</taxon>
        <taxon>Teleostei</taxon>
        <taxon>Neoteleostei</taxon>
        <taxon>Acanthomorphata</taxon>
        <taxon>Gobiaria</taxon>
        <taxon>Gobiiformes</taxon>
        <taxon>Gobioidei</taxon>
        <taxon>Gobiidae</taxon>
        <taxon>Gobiinae</taxon>
        <taxon>Knipowitschia</taxon>
    </lineage>
</organism>
<evidence type="ECO:0000313" key="2">
    <source>
        <dbReference type="Proteomes" id="UP001497482"/>
    </source>
</evidence>
<dbReference type="EMBL" id="OZ035838">
    <property type="protein sequence ID" value="CAL1583329.1"/>
    <property type="molecule type" value="Genomic_DNA"/>
</dbReference>
<dbReference type="AlphaFoldDB" id="A0AAV2K7C5"/>
<name>A0AAV2K7C5_KNICA</name>
<dbReference type="PANTHER" id="PTHR11505">
    <property type="entry name" value="L1 TRANSPOSABLE ELEMENT-RELATED"/>
    <property type="match status" value="1"/>
</dbReference>
<reference evidence="1 2" key="1">
    <citation type="submission" date="2024-04" db="EMBL/GenBank/DDBJ databases">
        <authorList>
            <person name="Waldvogel A.-M."/>
            <person name="Schoenle A."/>
        </authorList>
    </citation>
    <scope>NUCLEOTIDE SEQUENCE [LARGE SCALE GENOMIC DNA]</scope>
</reference>
<sequence>MEQTSTALSKIVTTMETKLGELEDRSRRNNIVVHGLCERKENSNALQYITAQLPLWFPTLKDTPPEIMRAHRIGVSRSKATKPRVMIFMCLRYTDRARILKAARDSLLVMEGKDVRFTADYSIVTRARRKSCYPVMEKARLEGYQAFLLYPATIKVSKGHEHTLFQDPVMLEEFLVSRENEESFGNTTRAQVAQIDDENNVT</sequence>
<protein>
    <recommendedName>
        <fullName evidence="3">LINE-1 type transposase domain-containing 1</fullName>
    </recommendedName>
</protein>
<evidence type="ECO:0000313" key="1">
    <source>
        <dbReference type="EMBL" id="CAL1583329.1"/>
    </source>
</evidence>
<proteinExistence type="predicted"/>
<gene>
    <name evidence="1" type="ORF">KC01_LOCUS13812</name>
</gene>
<dbReference type="Gene3D" id="3.30.70.1820">
    <property type="entry name" value="L1 transposable element, RRM domain"/>
    <property type="match status" value="1"/>
</dbReference>
<evidence type="ECO:0008006" key="3">
    <source>
        <dbReference type="Google" id="ProtNLM"/>
    </source>
</evidence>
<accession>A0AAV2K7C5</accession>
<dbReference type="Proteomes" id="UP001497482">
    <property type="component" value="Chromosome 16"/>
</dbReference>
<keyword evidence="2" id="KW-1185">Reference proteome</keyword>
<dbReference type="InterPro" id="IPR004244">
    <property type="entry name" value="Transposase_22"/>
</dbReference>